<dbReference type="KEGG" id="msd:MYSTI_01280"/>
<proteinExistence type="inferred from homology"/>
<dbReference type="CDD" id="cd06454">
    <property type="entry name" value="KBL_like"/>
    <property type="match status" value="1"/>
</dbReference>
<keyword evidence="14" id="KW-1185">Reference proteome</keyword>
<dbReference type="EMBL" id="CP004025">
    <property type="protein sequence ID" value="AGC42628.1"/>
    <property type="molecule type" value="Genomic_DNA"/>
</dbReference>
<comment type="catalytic activity">
    <reaction evidence="9">
        <text>6-carboxyhexanoyl-[ACP] + L-alanine + H(+) = (8S)-8-amino-7-oxononanoate + holo-[ACP] + CO2</text>
        <dbReference type="Rhea" id="RHEA:42288"/>
        <dbReference type="Rhea" id="RHEA-COMP:9685"/>
        <dbReference type="Rhea" id="RHEA-COMP:9955"/>
        <dbReference type="ChEBI" id="CHEBI:15378"/>
        <dbReference type="ChEBI" id="CHEBI:16526"/>
        <dbReference type="ChEBI" id="CHEBI:57972"/>
        <dbReference type="ChEBI" id="CHEBI:64479"/>
        <dbReference type="ChEBI" id="CHEBI:78846"/>
        <dbReference type="ChEBI" id="CHEBI:149468"/>
        <dbReference type="EC" id="2.3.1.47"/>
    </reaction>
</comment>
<evidence type="ECO:0000313" key="13">
    <source>
        <dbReference type="EMBL" id="AGC42628.1"/>
    </source>
</evidence>
<dbReference type="Pfam" id="PF00155">
    <property type="entry name" value="Aminotran_1_2"/>
    <property type="match status" value="1"/>
</dbReference>
<dbReference type="Gene3D" id="3.90.1150.10">
    <property type="entry name" value="Aspartate Aminotransferase, domain 1"/>
    <property type="match status" value="1"/>
</dbReference>
<comment type="subunit">
    <text evidence="4">Homodimer.</text>
</comment>
<keyword evidence="7" id="KW-0093">Biotin biosynthesis</keyword>
<evidence type="ECO:0000256" key="9">
    <source>
        <dbReference type="ARBA" id="ARBA00047715"/>
    </source>
</evidence>
<evidence type="ECO:0000256" key="1">
    <source>
        <dbReference type="ARBA" id="ARBA00001933"/>
    </source>
</evidence>
<dbReference type="InterPro" id="IPR050087">
    <property type="entry name" value="AON_synthase_class-II"/>
</dbReference>
<keyword evidence="6" id="KW-0808">Transferase</keyword>
<evidence type="ECO:0000256" key="10">
    <source>
        <dbReference type="NCBIfam" id="TIGR00858"/>
    </source>
</evidence>
<keyword evidence="8 11" id="KW-0663">Pyridoxal phosphate</keyword>
<evidence type="ECO:0000256" key="2">
    <source>
        <dbReference type="ARBA" id="ARBA00004746"/>
    </source>
</evidence>
<dbReference type="SUPFAM" id="SSF53383">
    <property type="entry name" value="PLP-dependent transferases"/>
    <property type="match status" value="1"/>
</dbReference>
<evidence type="ECO:0000256" key="11">
    <source>
        <dbReference type="PIRSR" id="PIRSR604723-51"/>
    </source>
</evidence>
<protein>
    <recommendedName>
        <fullName evidence="5 10">8-amino-7-oxononanoate synthase</fullName>
        <ecNumber evidence="5 10">2.3.1.47</ecNumber>
    </recommendedName>
</protein>
<dbReference type="PROSITE" id="PS00599">
    <property type="entry name" value="AA_TRANSFER_CLASS_2"/>
    <property type="match status" value="1"/>
</dbReference>
<evidence type="ECO:0000256" key="8">
    <source>
        <dbReference type="ARBA" id="ARBA00022898"/>
    </source>
</evidence>
<dbReference type="GO" id="GO:0008710">
    <property type="term" value="F:8-amino-7-oxononanoate synthase activity"/>
    <property type="evidence" value="ECO:0007669"/>
    <property type="project" value="UniProtKB-UniRule"/>
</dbReference>
<dbReference type="STRING" id="1278073.MYSTI_01280"/>
<dbReference type="InterPro" id="IPR015422">
    <property type="entry name" value="PyrdxlP-dep_Trfase_small"/>
</dbReference>
<evidence type="ECO:0000259" key="12">
    <source>
        <dbReference type="Pfam" id="PF00155"/>
    </source>
</evidence>
<dbReference type="InterPro" id="IPR015421">
    <property type="entry name" value="PyrdxlP-dep_Trfase_major"/>
</dbReference>
<feature type="domain" description="Aminotransferase class I/classII large" evidence="12">
    <location>
        <begin position="54"/>
        <end position="393"/>
    </location>
</feature>
<gene>
    <name evidence="13" type="ordered locus">MYSTI_01280</name>
</gene>
<dbReference type="PANTHER" id="PTHR13693">
    <property type="entry name" value="CLASS II AMINOTRANSFERASE/8-AMINO-7-OXONONANOATE SYNTHASE"/>
    <property type="match status" value="1"/>
</dbReference>
<dbReference type="eggNOG" id="COG0156">
    <property type="taxonomic scope" value="Bacteria"/>
</dbReference>
<evidence type="ECO:0000256" key="4">
    <source>
        <dbReference type="ARBA" id="ARBA00011738"/>
    </source>
</evidence>
<dbReference type="EC" id="2.3.1.47" evidence="5 10"/>
<dbReference type="Gene3D" id="3.40.640.10">
    <property type="entry name" value="Type I PLP-dependent aspartate aminotransferase-like (Major domain)"/>
    <property type="match status" value="1"/>
</dbReference>
<dbReference type="AlphaFoldDB" id="L7U344"/>
<evidence type="ECO:0000256" key="6">
    <source>
        <dbReference type="ARBA" id="ARBA00022679"/>
    </source>
</evidence>
<dbReference type="GO" id="GO:0030170">
    <property type="term" value="F:pyridoxal phosphate binding"/>
    <property type="evidence" value="ECO:0007669"/>
    <property type="project" value="InterPro"/>
</dbReference>
<evidence type="ECO:0000256" key="3">
    <source>
        <dbReference type="ARBA" id="ARBA00010008"/>
    </source>
</evidence>
<name>L7U344_MYXSD</name>
<dbReference type="NCBIfam" id="TIGR00858">
    <property type="entry name" value="bioF"/>
    <property type="match status" value="1"/>
</dbReference>
<dbReference type="HAMAP" id="MF_01693">
    <property type="entry name" value="BioF_aminotrans_2"/>
    <property type="match status" value="1"/>
</dbReference>
<dbReference type="Proteomes" id="UP000011131">
    <property type="component" value="Chromosome"/>
</dbReference>
<evidence type="ECO:0000256" key="5">
    <source>
        <dbReference type="ARBA" id="ARBA00013187"/>
    </source>
</evidence>
<accession>L7U344</accession>
<dbReference type="InterPro" id="IPR015424">
    <property type="entry name" value="PyrdxlP-dep_Trfase"/>
</dbReference>
<dbReference type="GO" id="GO:0009102">
    <property type="term" value="P:biotin biosynthetic process"/>
    <property type="evidence" value="ECO:0007669"/>
    <property type="project" value="UniProtKB-UniRule"/>
</dbReference>
<dbReference type="PANTHER" id="PTHR13693:SF100">
    <property type="entry name" value="8-AMINO-7-OXONONANOATE SYNTHASE"/>
    <property type="match status" value="1"/>
</dbReference>
<dbReference type="UniPathway" id="UPA00078"/>
<feature type="modified residue" description="N6-(pyridoxal phosphate)lysine" evidence="11">
    <location>
        <position position="252"/>
    </location>
</feature>
<dbReference type="InterPro" id="IPR022834">
    <property type="entry name" value="AONS_Proteobacteria"/>
</dbReference>
<dbReference type="InterPro" id="IPR004723">
    <property type="entry name" value="AONS_Archaea/Proteobacteria"/>
</dbReference>
<comment type="pathway">
    <text evidence="2">Cofactor biosynthesis; biotin biosynthesis.</text>
</comment>
<reference evidence="13 14" key="1">
    <citation type="journal article" date="2013" name="Genome Announc.">
        <title>Complete genome sequence of Myxococcus stipitatus strain DSM 14675, a fruiting myxobacterium.</title>
        <authorList>
            <person name="Huntley S."/>
            <person name="Kneip S."/>
            <person name="Treuner-Lange A."/>
            <person name="Sogaard-Andersen L."/>
        </authorList>
    </citation>
    <scope>NUCLEOTIDE SEQUENCE [LARGE SCALE GENOMIC DNA]</scope>
    <source>
        <strain evidence="14">DSM 14675 / JCM 12634 / Mx s8</strain>
    </source>
</reference>
<dbReference type="InterPro" id="IPR001917">
    <property type="entry name" value="Aminotrans_II_pyridoxalP_BS"/>
</dbReference>
<dbReference type="HOGENOM" id="CLU_015846_11_0_7"/>
<evidence type="ECO:0000313" key="14">
    <source>
        <dbReference type="Proteomes" id="UP000011131"/>
    </source>
</evidence>
<organism evidence="13 14">
    <name type="scientific">Myxococcus stipitatus (strain DSM 14675 / JCM 12634 / Mx s8)</name>
    <dbReference type="NCBI Taxonomy" id="1278073"/>
    <lineage>
        <taxon>Bacteria</taxon>
        <taxon>Pseudomonadati</taxon>
        <taxon>Myxococcota</taxon>
        <taxon>Myxococcia</taxon>
        <taxon>Myxococcales</taxon>
        <taxon>Cystobacterineae</taxon>
        <taxon>Myxococcaceae</taxon>
        <taxon>Myxococcus</taxon>
    </lineage>
</organism>
<evidence type="ECO:0000256" key="7">
    <source>
        <dbReference type="ARBA" id="ARBA00022756"/>
    </source>
</evidence>
<comment type="cofactor">
    <cofactor evidence="1 11">
        <name>pyridoxal 5'-phosphate</name>
        <dbReference type="ChEBI" id="CHEBI:597326"/>
    </cofactor>
</comment>
<dbReference type="RefSeq" id="WP_015346891.1">
    <property type="nucleotide sequence ID" value="NC_020126.1"/>
</dbReference>
<sequence length="403" mass="42438">MSDVKQAEVAASSEDVASSWAREDLASLQARGLRRYLEPLESPQGPVVRVGGETLVNFSSNDYLGLAASPSVRAAAIAAVERHGVGTGASRLVMGDTSAHHRLEARLMAFERAEAVLLFNSGYAANTGILPALVGVGDAVFSDALNHASLVDGCRLSRARVVVYPHADVDALAKALAETPGRRKLVVTDTVFSMDGDVAPLRDIVDVCRAHGAALMVDEAHATGVLGARGAGLCEELGLEAQVDLRMGTLSKALGGQGAYVATSRVVADLLISRARPFIFSTSLPAALCAAAEAAVDAVETDSDLRPRLWRNIRRFSDGLRAMGLRAEPRSAVFPVVLGEPERALDAARRLREAGVLVKAIRPPTVPEGTSRLRFCLSAAHTVGHVDLALESLRRVGVHARGG</sequence>
<dbReference type="PATRIC" id="fig|1278073.3.peg.1335"/>
<dbReference type="InterPro" id="IPR004839">
    <property type="entry name" value="Aminotransferase_I/II_large"/>
</dbReference>
<comment type="similarity">
    <text evidence="3">Belongs to the class-II pyridoxal-phosphate-dependent aminotransferase family. BioF subfamily.</text>
</comment>